<dbReference type="PANTHER" id="PTHR42993">
    <property type="entry name" value="MAOC-LIKE DEHYDRATASE DOMAIN-CONTAINING PROTEIN"/>
    <property type="match status" value="1"/>
</dbReference>
<dbReference type="Proteomes" id="UP000431744">
    <property type="component" value="Unassembled WGS sequence"/>
</dbReference>
<sequence length="156" mass="16712">MTDTETTTFVATIDDLDGAEGTAFGPSSWREITQDDIDTYADLTGDDNPIHVDADAAAASPFGTRIAHGMLTLGMVVRHLREIYRITDTGTGIVYGFNRIRFPAPVPSGGRIRVRGTIANVTAIDGGVQVALELVYELEGGGKPVTVAELVLRHLR</sequence>
<evidence type="ECO:0000313" key="4">
    <source>
        <dbReference type="Proteomes" id="UP000431744"/>
    </source>
</evidence>
<evidence type="ECO:0000259" key="2">
    <source>
        <dbReference type="Pfam" id="PF01575"/>
    </source>
</evidence>
<reference evidence="3 4" key="1">
    <citation type="submission" date="2019-09" db="EMBL/GenBank/DDBJ databases">
        <title>Phylogeny of genus Pseudoclavibacter and closely related genus.</title>
        <authorList>
            <person name="Li Y."/>
        </authorList>
    </citation>
    <scope>NUCLEOTIDE SEQUENCE [LARGE SCALE GENOMIC DNA]</scope>
    <source>
        <strain evidence="3 4">EGI 60007</strain>
    </source>
</reference>
<dbReference type="InterPro" id="IPR002539">
    <property type="entry name" value="MaoC-like_dom"/>
</dbReference>
<protein>
    <submittedName>
        <fullName evidence="3">MaoC family dehydratase</fullName>
    </submittedName>
</protein>
<evidence type="ECO:0000256" key="1">
    <source>
        <dbReference type="ARBA" id="ARBA00005254"/>
    </source>
</evidence>
<dbReference type="RefSeq" id="WP_158028230.1">
    <property type="nucleotide sequence ID" value="NZ_BMHG01000001.1"/>
</dbReference>
<evidence type="ECO:0000313" key="3">
    <source>
        <dbReference type="EMBL" id="KAB1649640.1"/>
    </source>
</evidence>
<dbReference type="Gene3D" id="3.10.129.10">
    <property type="entry name" value="Hotdog Thioesterase"/>
    <property type="match status" value="1"/>
</dbReference>
<dbReference type="SUPFAM" id="SSF54637">
    <property type="entry name" value="Thioesterase/thiol ester dehydrase-isomerase"/>
    <property type="match status" value="1"/>
</dbReference>
<feature type="domain" description="MaoC-like" evidence="2">
    <location>
        <begin position="20"/>
        <end position="130"/>
    </location>
</feature>
<accession>A0A6H9WTQ2</accession>
<organism evidence="3 4">
    <name type="scientific">Pseudoclavibacter endophyticus</name>
    <dbReference type="NCBI Taxonomy" id="1778590"/>
    <lineage>
        <taxon>Bacteria</taxon>
        <taxon>Bacillati</taxon>
        <taxon>Actinomycetota</taxon>
        <taxon>Actinomycetes</taxon>
        <taxon>Micrococcales</taxon>
        <taxon>Microbacteriaceae</taxon>
        <taxon>Pseudoclavibacter</taxon>
    </lineage>
</organism>
<dbReference type="InterPro" id="IPR039375">
    <property type="entry name" value="NodN-like"/>
</dbReference>
<dbReference type="OrthoDB" id="9801735at2"/>
<comment type="caution">
    <text evidence="3">The sequence shown here is derived from an EMBL/GenBank/DDBJ whole genome shotgun (WGS) entry which is preliminary data.</text>
</comment>
<dbReference type="CDD" id="cd03450">
    <property type="entry name" value="NodN"/>
    <property type="match status" value="1"/>
</dbReference>
<dbReference type="EMBL" id="WBJY01000001">
    <property type="protein sequence ID" value="KAB1649640.1"/>
    <property type="molecule type" value="Genomic_DNA"/>
</dbReference>
<dbReference type="AlphaFoldDB" id="A0A6H9WTQ2"/>
<dbReference type="Pfam" id="PF01575">
    <property type="entry name" value="MaoC_dehydratas"/>
    <property type="match status" value="1"/>
</dbReference>
<comment type="similarity">
    <text evidence="1">Belongs to the enoyl-CoA hydratase/isomerase family.</text>
</comment>
<gene>
    <name evidence="3" type="ORF">F8O04_05195</name>
</gene>
<dbReference type="InterPro" id="IPR029069">
    <property type="entry name" value="HotDog_dom_sf"/>
</dbReference>
<dbReference type="PANTHER" id="PTHR42993:SF1">
    <property type="entry name" value="MAOC-LIKE DEHYDRATASE DOMAIN-CONTAINING PROTEIN"/>
    <property type="match status" value="1"/>
</dbReference>
<proteinExistence type="inferred from homology"/>
<name>A0A6H9WTQ2_9MICO</name>
<keyword evidence="4" id="KW-1185">Reference proteome</keyword>